<dbReference type="PANTHER" id="PTHR35580:SF1">
    <property type="entry name" value="PHYTASE-LIKE DOMAIN-CONTAINING PROTEIN"/>
    <property type="match status" value="1"/>
</dbReference>
<dbReference type="PANTHER" id="PTHR35580">
    <property type="entry name" value="CELL SURFACE GLYCOPROTEIN (S-LAYER PROTEIN)-LIKE PROTEIN"/>
    <property type="match status" value="1"/>
</dbReference>
<dbReference type="Proteomes" id="UP001384579">
    <property type="component" value="Unassembled WGS sequence"/>
</dbReference>
<organism evidence="1 2">
    <name type="scientific">Microcoleus anatoxicus PTRS2</name>
    <dbReference type="NCBI Taxonomy" id="2705321"/>
    <lineage>
        <taxon>Bacteria</taxon>
        <taxon>Bacillati</taxon>
        <taxon>Cyanobacteriota</taxon>
        <taxon>Cyanophyceae</taxon>
        <taxon>Oscillatoriophycideae</taxon>
        <taxon>Oscillatoriales</taxon>
        <taxon>Microcoleaceae</taxon>
        <taxon>Microcoleus</taxon>
        <taxon>Microcoleus anatoxicus</taxon>
    </lineage>
</organism>
<accession>A0ABU8YY35</accession>
<dbReference type="EMBL" id="JBBLXS010001160">
    <property type="protein sequence ID" value="MEK0189349.1"/>
    <property type="molecule type" value="Genomic_DNA"/>
</dbReference>
<feature type="non-terminal residue" evidence="1">
    <location>
        <position position="204"/>
    </location>
</feature>
<proteinExistence type="predicted"/>
<comment type="caution">
    <text evidence="1">The sequence shown here is derived from an EMBL/GenBank/DDBJ whole genome shotgun (WGS) entry which is preliminary data.</text>
</comment>
<keyword evidence="2" id="KW-1185">Reference proteome</keyword>
<dbReference type="InterPro" id="IPR010620">
    <property type="entry name" value="SBBP_repeat"/>
</dbReference>
<reference evidence="1 2" key="1">
    <citation type="journal article" date="2020" name="Harmful Algae">
        <title>Molecular and morphological characterization of a novel dihydroanatoxin-a producing Microcoleus species (cyanobacteria) from the Russian River, California, USA.</title>
        <authorList>
            <person name="Conklin K.Y."/>
            <person name="Stancheva R."/>
            <person name="Otten T.G."/>
            <person name="Fadness R."/>
            <person name="Boyer G.L."/>
            <person name="Read B."/>
            <person name="Zhang X."/>
            <person name="Sheath R.G."/>
        </authorList>
    </citation>
    <scope>NUCLEOTIDE SEQUENCE [LARGE SCALE GENOMIC DNA]</scope>
    <source>
        <strain evidence="1 2">PTRS2</strain>
    </source>
</reference>
<name>A0ABU8YY35_9CYAN</name>
<dbReference type="RefSeq" id="WP_340542538.1">
    <property type="nucleotide sequence ID" value="NZ_JBBLXS010001160.1"/>
</dbReference>
<feature type="non-terminal residue" evidence="1">
    <location>
        <position position="1"/>
    </location>
</feature>
<protein>
    <submittedName>
        <fullName evidence="1">SBBP repeat-containing protein</fullName>
    </submittedName>
</protein>
<gene>
    <name evidence="1" type="ORF">WMG39_31570</name>
</gene>
<dbReference type="InterPro" id="IPR052918">
    <property type="entry name" value="Motility_Chemotaxis_Reg"/>
</dbReference>
<sequence>IQSVSGGGKDAFVTKINSSGSALVDSTYLGGSGDDNGGGIAVDANGAVYVAGSTTSTNFPTANPLQAANGGGDFDAFITKIIPGGPQVKIVESGGNTNVAESGTTDTYTVVLTNQPTANVAIALNTGTQIQSIAGLSFTPTNWFVPQTVIVSAVDDIVDETSPDNGPIAHTAISTDAKYNGASVSFTVNGTVGNTVNAKITDND</sequence>
<evidence type="ECO:0000313" key="2">
    <source>
        <dbReference type="Proteomes" id="UP001384579"/>
    </source>
</evidence>
<dbReference type="Pfam" id="PF06739">
    <property type="entry name" value="SBBP"/>
    <property type="match status" value="1"/>
</dbReference>
<evidence type="ECO:0000313" key="1">
    <source>
        <dbReference type="EMBL" id="MEK0189349.1"/>
    </source>
</evidence>